<dbReference type="STRING" id="550983.A4R26_03050"/>
<dbReference type="Pfam" id="PF01103">
    <property type="entry name" value="Omp85"/>
    <property type="match status" value="1"/>
</dbReference>
<feature type="domain" description="POTRA" evidence="8">
    <location>
        <begin position="155"/>
        <end position="237"/>
    </location>
</feature>
<dbReference type="InterPro" id="IPR039910">
    <property type="entry name" value="D15-like"/>
</dbReference>
<comment type="subcellular location">
    <subcellularLocation>
        <location evidence="1">Membrane</location>
    </subcellularLocation>
</comment>
<proteinExistence type="predicted"/>
<evidence type="ECO:0000256" key="1">
    <source>
        <dbReference type="ARBA" id="ARBA00004370"/>
    </source>
</evidence>
<dbReference type="AlphaFoldDB" id="A0A1V9FJB7"/>
<keyword evidence="10" id="KW-1185">Reference proteome</keyword>
<evidence type="ECO:0000313" key="10">
    <source>
        <dbReference type="Proteomes" id="UP000192276"/>
    </source>
</evidence>
<protein>
    <recommendedName>
        <fullName evidence="11">Bacterial surface antigen (D15) domain-containing protein</fullName>
    </recommendedName>
</protein>
<evidence type="ECO:0000256" key="6">
    <source>
        <dbReference type="SAM" id="Phobius"/>
    </source>
</evidence>
<evidence type="ECO:0000259" key="7">
    <source>
        <dbReference type="Pfam" id="PF01103"/>
    </source>
</evidence>
<evidence type="ECO:0000259" key="8">
    <source>
        <dbReference type="Pfam" id="PF07244"/>
    </source>
</evidence>
<dbReference type="PANTHER" id="PTHR12815">
    <property type="entry name" value="SORTING AND ASSEMBLY MACHINERY SAMM50 PROTEIN FAMILY MEMBER"/>
    <property type="match status" value="1"/>
</dbReference>
<keyword evidence="6" id="KW-1133">Transmembrane helix</keyword>
<evidence type="ECO:0000313" key="9">
    <source>
        <dbReference type="EMBL" id="OQP58449.1"/>
    </source>
</evidence>
<dbReference type="Proteomes" id="UP000192276">
    <property type="component" value="Unassembled WGS sequence"/>
</dbReference>
<sequence>MKTVSVPYYLVLVLMVTILYACSSTKNLPPGDALYTGAKITIKDDDISNKKKKALRKQLAGLTRPVPNQKVLGIPFKLNIYNAFAKAKKGPGKWIRERFGQPPVLLSDLNLNTNVQVLNNYLINKGYFNARVLGDTTVKGKKASADYTVRAGGQYHIQQVQFKGDSSVMQQTVRETMPQSLLKPNDPFDLAVITAERQRIDNYLKEHGFYFFNPDFILVKADTTIGQNKVDLFVTVKQTTPDEAKKVFRINDVFIFTGFNLEPGQMDTSKANATYYKGYYVIDRRNIFKPKLFQQSMTFNPGDVYNRTDHNESISRLINLNIFKFVKNRFEVVPGADSAQLNAFYYLTRLPKKSLRIEINANTKSNNLTGSNITIGWRNRNALRAGEQFVIKASAGFELQYSGQFKGYNTFRFGLEPSLSFPRFLIPFFNFNTKGGFLPQTTITLGYDILQRQKLYSMNSFRTSYGFIWKESIEKEHQLSPVSINYIQPINITSEYTDSAKRNPTLWNAIDTQFILGSDYTYTYTNVLNYKPVNGFYFSGGVDLSGNIAGLVSGANIRKGDTAKIFGAQFSQFTRLQGDFRYYRKVGEKSVWANRIFTGIGIPYGNSHQLPYIKQFFSGGNNSLRAFRSRSVGPGRYNPPQNGGLLAEQPGDLKFEMNTEYRFPIVGVVHGAVFVDAGNVWLFNEDSIKVGAKFSNKWLSELAAGAGVGLRFDLTFLVLRFDVAFPIRKPWLLPKERWVINQIDLANSQWRRENVIFNLAIGYPF</sequence>
<dbReference type="InterPro" id="IPR010827">
    <property type="entry name" value="BamA/TamA_POTRA"/>
</dbReference>
<dbReference type="Pfam" id="PF07244">
    <property type="entry name" value="POTRA"/>
    <property type="match status" value="1"/>
</dbReference>
<evidence type="ECO:0000256" key="5">
    <source>
        <dbReference type="ARBA" id="ARBA00023237"/>
    </source>
</evidence>
<gene>
    <name evidence="9" type="ORF">A4R26_03050</name>
</gene>
<dbReference type="GO" id="GO:0019867">
    <property type="term" value="C:outer membrane"/>
    <property type="evidence" value="ECO:0007669"/>
    <property type="project" value="InterPro"/>
</dbReference>
<dbReference type="Gene3D" id="3.10.20.310">
    <property type="entry name" value="membrane protein fhac"/>
    <property type="match status" value="2"/>
</dbReference>
<evidence type="ECO:0008006" key="11">
    <source>
        <dbReference type="Google" id="ProtNLM"/>
    </source>
</evidence>
<evidence type="ECO:0000256" key="4">
    <source>
        <dbReference type="ARBA" id="ARBA00023136"/>
    </source>
</evidence>
<dbReference type="Gene3D" id="2.40.160.50">
    <property type="entry name" value="membrane protein fhac: a member of the omp85/tpsb transporter family"/>
    <property type="match status" value="1"/>
</dbReference>
<keyword evidence="3" id="KW-0732">Signal</keyword>
<dbReference type="InterPro" id="IPR000184">
    <property type="entry name" value="Bac_surfAg_D15"/>
</dbReference>
<evidence type="ECO:0000256" key="2">
    <source>
        <dbReference type="ARBA" id="ARBA00022692"/>
    </source>
</evidence>
<organism evidence="9 10">
    <name type="scientific">Niastella populi</name>
    <dbReference type="NCBI Taxonomy" id="550983"/>
    <lineage>
        <taxon>Bacteria</taxon>
        <taxon>Pseudomonadati</taxon>
        <taxon>Bacteroidota</taxon>
        <taxon>Chitinophagia</taxon>
        <taxon>Chitinophagales</taxon>
        <taxon>Chitinophagaceae</taxon>
        <taxon>Niastella</taxon>
    </lineage>
</organism>
<evidence type="ECO:0000256" key="3">
    <source>
        <dbReference type="ARBA" id="ARBA00022729"/>
    </source>
</evidence>
<feature type="transmembrane region" description="Helical" evidence="6">
    <location>
        <begin position="6"/>
        <end position="22"/>
    </location>
</feature>
<keyword evidence="4 6" id="KW-0472">Membrane</keyword>
<accession>A0A1V9FJB7</accession>
<reference evidence="10" key="1">
    <citation type="submission" date="2016-04" db="EMBL/GenBank/DDBJ databases">
        <authorList>
            <person name="Chen L."/>
            <person name="Zhuang W."/>
            <person name="Wang G."/>
        </authorList>
    </citation>
    <scope>NUCLEOTIDE SEQUENCE [LARGE SCALE GENOMIC DNA]</scope>
    <source>
        <strain evidence="10">208</strain>
    </source>
</reference>
<keyword evidence="2 6" id="KW-0812">Transmembrane</keyword>
<name>A0A1V9FJB7_9BACT</name>
<keyword evidence="5" id="KW-0998">Cell outer membrane</keyword>
<dbReference type="PROSITE" id="PS51257">
    <property type="entry name" value="PROKAR_LIPOPROTEIN"/>
    <property type="match status" value="1"/>
</dbReference>
<comment type="caution">
    <text evidence="9">The sequence shown here is derived from an EMBL/GenBank/DDBJ whole genome shotgun (WGS) entry which is preliminary data.</text>
</comment>
<dbReference type="EMBL" id="LWBP01000188">
    <property type="protein sequence ID" value="OQP58449.1"/>
    <property type="molecule type" value="Genomic_DNA"/>
</dbReference>
<dbReference type="PANTHER" id="PTHR12815:SF47">
    <property type="entry name" value="TRANSLOCATION AND ASSEMBLY MODULE SUBUNIT TAMA"/>
    <property type="match status" value="1"/>
</dbReference>
<feature type="domain" description="Bacterial surface antigen (D15)" evidence="7">
    <location>
        <begin position="367"/>
        <end position="732"/>
    </location>
</feature>